<dbReference type="KEGG" id="sgv:B1H19_24185"/>
<dbReference type="AlphaFoldDB" id="A0A1V0TVT0"/>
<evidence type="ECO:0000256" key="1">
    <source>
        <dbReference type="SAM" id="MobiDB-lite"/>
    </source>
</evidence>
<evidence type="ECO:0000313" key="2">
    <source>
        <dbReference type="EMBL" id="ARF56858.1"/>
    </source>
</evidence>
<dbReference type="RefSeq" id="WP_083106881.1">
    <property type="nucleotide sequence ID" value="NZ_JBFABM010000020.1"/>
</dbReference>
<keyword evidence="3" id="KW-1185">Reference proteome</keyword>
<gene>
    <name evidence="2" type="ORF">B1H19_24185</name>
</gene>
<protein>
    <submittedName>
        <fullName evidence="2">Uncharacterized protein</fullName>
    </submittedName>
</protein>
<dbReference type="Proteomes" id="UP000192726">
    <property type="component" value="Chromosome"/>
</dbReference>
<proteinExistence type="predicted"/>
<feature type="region of interest" description="Disordered" evidence="1">
    <location>
        <begin position="1"/>
        <end position="22"/>
    </location>
</feature>
<sequence>MKHASNDLRSATTGDLGDTEIDKSGAEFKDSWEYGINQIVQLTDAIREGLQTTARAYNETDSAVQQALAKGIRQGGGTGGNTGASPFG</sequence>
<name>A0A1V0TVT0_9ACTN</name>
<accession>A0A1V0TVT0</accession>
<evidence type="ECO:0000313" key="3">
    <source>
        <dbReference type="Proteomes" id="UP000192726"/>
    </source>
</evidence>
<organism evidence="2 3">
    <name type="scientific">Streptomyces gilvosporeus</name>
    <dbReference type="NCBI Taxonomy" id="553510"/>
    <lineage>
        <taxon>Bacteria</taxon>
        <taxon>Bacillati</taxon>
        <taxon>Actinomycetota</taxon>
        <taxon>Actinomycetes</taxon>
        <taxon>Kitasatosporales</taxon>
        <taxon>Streptomycetaceae</taxon>
        <taxon>Streptomyces</taxon>
    </lineage>
</organism>
<dbReference type="EMBL" id="CP020569">
    <property type="protein sequence ID" value="ARF56858.1"/>
    <property type="molecule type" value="Genomic_DNA"/>
</dbReference>
<reference evidence="2 3" key="1">
    <citation type="submission" date="2017-04" db="EMBL/GenBank/DDBJ databases">
        <title>Complete Genome Sequence of Streptomyces gilvosporeus F607, a Capable Producer of Natamycin.</title>
        <authorList>
            <person name="Zong G."/>
            <person name="Zhong C."/>
            <person name="Fu J."/>
            <person name="Qin R."/>
            <person name="Cao G."/>
        </authorList>
    </citation>
    <scope>NUCLEOTIDE SEQUENCE [LARGE SCALE GENOMIC DNA]</scope>
    <source>
        <strain evidence="2 3">F607</strain>
    </source>
</reference>